<sequence length="51" mass="5473">MDEQNKRNVEDLLKYKPGSGPMTNVLAKESEVTPDPEISPVGISESLGSAN</sequence>
<feature type="non-terminal residue" evidence="2">
    <location>
        <position position="51"/>
    </location>
</feature>
<feature type="compositionally biased region" description="Basic and acidic residues" evidence="1">
    <location>
        <begin position="1"/>
        <end position="14"/>
    </location>
</feature>
<keyword evidence="3" id="KW-1185">Reference proteome</keyword>
<gene>
    <name evidence="2" type="ORF">SK128_022202</name>
</gene>
<name>A0AAN8WX15_HALRR</name>
<protein>
    <submittedName>
        <fullName evidence="2">Uncharacterized protein</fullName>
    </submittedName>
</protein>
<organism evidence="2 3">
    <name type="scientific">Halocaridina rubra</name>
    <name type="common">Hawaiian red shrimp</name>
    <dbReference type="NCBI Taxonomy" id="373956"/>
    <lineage>
        <taxon>Eukaryota</taxon>
        <taxon>Metazoa</taxon>
        <taxon>Ecdysozoa</taxon>
        <taxon>Arthropoda</taxon>
        <taxon>Crustacea</taxon>
        <taxon>Multicrustacea</taxon>
        <taxon>Malacostraca</taxon>
        <taxon>Eumalacostraca</taxon>
        <taxon>Eucarida</taxon>
        <taxon>Decapoda</taxon>
        <taxon>Pleocyemata</taxon>
        <taxon>Caridea</taxon>
        <taxon>Atyoidea</taxon>
        <taxon>Atyidae</taxon>
        <taxon>Halocaridina</taxon>
    </lineage>
</organism>
<dbReference type="EMBL" id="JAXCGZ010012295">
    <property type="protein sequence ID" value="KAK7073662.1"/>
    <property type="molecule type" value="Genomic_DNA"/>
</dbReference>
<evidence type="ECO:0000313" key="3">
    <source>
        <dbReference type="Proteomes" id="UP001381693"/>
    </source>
</evidence>
<feature type="region of interest" description="Disordered" evidence="1">
    <location>
        <begin position="1"/>
        <end position="51"/>
    </location>
</feature>
<comment type="caution">
    <text evidence="2">The sequence shown here is derived from an EMBL/GenBank/DDBJ whole genome shotgun (WGS) entry which is preliminary data.</text>
</comment>
<accession>A0AAN8WX15</accession>
<dbReference type="Proteomes" id="UP001381693">
    <property type="component" value="Unassembled WGS sequence"/>
</dbReference>
<reference evidence="2 3" key="1">
    <citation type="submission" date="2023-11" db="EMBL/GenBank/DDBJ databases">
        <title>Halocaridina rubra genome assembly.</title>
        <authorList>
            <person name="Smith C."/>
        </authorList>
    </citation>
    <scope>NUCLEOTIDE SEQUENCE [LARGE SCALE GENOMIC DNA]</scope>
    <source>
        <strain evidence="2">EP-1</strain>
        <tissue evidence="2">Whole</tissue>
    </source>
</reference>
<evidence type="ECO:0000313" key="2">
    <source>
        <dbReference type="EMBL" id="KAK7073662.1"/>
    </source>
</evidence>
<evidence type="ECO:0000256" key="1">
    <source>
        <dbReference type="SAM" id="MobiDB-lite"/>
    </source>
</evidence>
<proteinExistence type="predicted"/>
<dbReference type="AlphaFoldDB" id="A0AAN8WX15"/>